<dbReference type="RefSeq" id="WP_090992165.1">
    <property type="nucleotide sequence ID" value="NZ_FOPP01000002.1"/>
</dbReference>
<name>A0A1I2UFQ8_9SPHI</name>
<evidence type="ECO:0000313" key="1">
    <source>
        <dbReference type="EMBL" id="SFG75189.1"/>
    </source>
</evidence>
<dbReference type="PIRSF" id="PIRSF011444">
    <property type="entry name" value="DUF1287"/>
    <property type="match status" value="1"/>
</dbReference>
<dbReference type="Pfam" id="PF06940">
    <property type="entry name" value="DUF1287"/>
    <property type="match status" value="1"/>
</dbReference>
<evidence type="ECO:0008006" key="3">
    <source>
        <dbReference type="Google" id="ProtNLM"/>
    </source>
</evidence>
<dbReference type="AlphaFoldDB" id="A0A1I2UFQ8"/>
<keyword evidence="2" id="KW-1185">Reference proteome</keyword>
<dbReference type="STRING" id="414048.SAMN04489864_102103"/>
<dbReference type="Proteomes" id="UP000199666">
    <property type="component" value="Unassembled WGS sequence"/>
</dbReference>
<gene>
    <name evidence="1" type="ORF">SAMN04489864_102103</name>
</gene>
<dbReference type="OrthoDB" id="114026at2"/>
<organism evidence="1 2">
    <name type="scientific">Pedobacter insulae</name>
    <dbReference type="NCBI Taxonomy" id="414048"/>
    <lineage>
        <taxon>Bacteria</taxon>
        <taxon>Pseudomonadati</taxon>
        <taxon>Bacteroidota</taxon>
        <taxon>Sphingobacteriia</taxon>
        <taxon>Sphingobacteriales</taxon>
        <taxon>Sphingobacteriaceae</taxon>
        <taxon>Pedobacter</taxon>
    </lineage>
</organism>
<dbReference type="EMBL" id="FOPP01000002">
    <property type="protein sequence ID" value="SFG75189.1"/>
    <property type="molecule type" value="Genomic_DNA"/>
</dbReference>
<protein>
    <recommendedName>
        <fullName evidence="3">DUF1287 domain-containing protein</fullName>
    </recommendedName>
</protein>
<dbReference type="InterPro" id="IPR009706">
    <property type="entry name" value="DUF1287"/>
</dbReference>
<proteinExistence type="predicted"/>
<evidence type="ECO:0000313" key="2">
    <source>
        <dbReference type="Proteomes" id="UP000199666"/>
    </source>
</evidence>
<sequence length="195" mass="22245">MHKRYCIFIILLILVLPGFGQSAAALKLAAAAIELTKQEVKYDPAYFSIPYPNGDVPFGKGVCTDVIIRAYRMALKVDLQKEVHVDMKPNFSLYPKNWGRKTTDRNIDHRRVYNLMVFFKRKGEVKPITKNPADYLPGDIVCWNLSGNISHIGLVSNKRTTDGKRYLIVHNIGAGQVLEDCLFSWKIIGHYQYKV</sequence>
<accession>A0A1I2UFQ8</accession>
<reference evidence="1 2" key="1">
    <citation type="submission" date="2016-10" db="EMBL/GenBank/DDBJ databases">
        <authorList>
            <person name="de Groot N.N."/>
        </authorList>
    </citation>
    <scope>NUCLEOTIDE SEQUENCE [LARGE SCALE GENOMIC DNA]</scope>
    <source>
        <strain evidence="1 2">DSM 18684</strain>
    </source>
</reference>